<organism evidence="1 2">
    <name type="scientific">Pseudochelatococcus contaminans</name>
    <dbReference type="NCBI Taxonomy" id="1538103"/>
    <lineage>
        <taxon>Bacteria</taxon>
        <taxon>Pseudomonadati</taxon>
        <taxon>Pseudomonadota</taxon>
        <taxon>Alphaproteobacteria</taxon>
        <taxon>Hyphomicrobiales</taxon>
        <taxon>Chelatococcaceae</taxon>
        <taxon>Pseudochelatococcus</taxon>
    </lineage>
</organism>
<dbReference type="EMBL" id="JACICC010000004">
    <property type="protein sequence ID" value="MBB3809715.1"/>
    <property type="molecule type" value="Genomic_DNA"/>
</dbReference>
<dbReference type="SUPFAM" id="SSF53187">
    <property type="entry name" value="Zn-dependent exopeptidases"/>
    <property type="match status" value="1"/>
</dbReference>
<reference evidence="1 2" key="1">
    <citation type="submission" date="2020-08" db="EMBL/GenBank/DDBJ databases">
        <title>Genomic Encyclopedia of Type Strains, Phase IV (KMG-IV): sequencing the most valuable type-strain genomes for metagenomic binning, comparative biology and taxonomic classification.</title>
        <authorList>
            <person name="Goeker M."/>
        </authorList>
    </citation>
    <scope>NUCLEOTIDE SEQUENCE [LARGE SCALE GENOMIC DNA]</scope>
    <source>
        <strain evidence="1 2">DSM 28760</strain>
    </source>
</reference>
<protein>
    <submittedName>
        <fullName evidence="1">N-formylglutamate amidohydrolase</fullName>
    </submittedName>
</protein>
<dbReference type="GO" id="GO:0016787">
    <property type="term" value="F:hydrolase activity"/>
    <property type="evidence" value="ECO:0007669"/>
    <property type="project" value="UniProtKB-KW"/>
</dbReference>
<dbReference type="Proteomes" id="UP000537592">
    <property type="component" value="Unassembled WGS sequence"/>
</dbReference>
<dbReference type="Gene3D" id="3.40.630.40">
    <property type="entry name" value="Zn-dependent exopeptidases"/>
    <property type="match status" value="1"/>
</dbReference>
<evidence type="ECO:0000313" key="1">
    <source>
        <dbReference type="EMBL" id="MBB3809715.1"/>
    </source>
</evidence>
<dbReference type="InterPro" id="IPR007709">
    <property type="entry name" value="N-FG_amidohydro"/>
</dbReference>
<comment type="caution">
    <text evidence="1">The sequence shown here is derived from an EMBL/GenBank/DDBJ whole genome shotgun (WGS) entry which is preliminary data.</text>
</comment>
<dbReference type="RefSeq" id="WP_183752139.1">
    <property type="nucleotide sequence ID" value="NZ_JACICC010000004.1"/>
</dbReference>
<name>A0A7W5Z4I4_9HYPH</name>
<keyword evidence="2" id="KW-1185">Reference proteome</keyword>
<sequence length="279" mass="31753">MRADNWPDRPTTSPALWSVHRSASAILGTAIHDGHGMRPDTLALTALSDEQRLREEDPFTEYLIRDLPNRIVVHRSRFEVDLNRGRDQSVYLTPEQCWGLTAWREQLPDDVVETSRSQHDDYYEMLATTLRQMEQRHGAFVVLDVHSYNHRRHGPDALPTPQDEAPDINIGTYSMDEGRWGHVVDALMEHLARGLIDGRRLDVRKNVAFKGMGEQTRFIHHAFPQSGCAIAIEFKKIFMDEWTGRPNLNVLAQLRSLLADATPVIEKALETGKTAGEGR</sequence>
<dbReference type="AlphaFoldDB" id="A0A7W5Z4I4"/>
<accession>A0A7W5Z4I4</accession>
<evidence type="ECO:0000313" key="2">
    <source>
        <dbReference type="Proteomes" id="UP000537592"/>
    </source>
</evidence>
<dbReference type="Pfam" id="PF05013">
    <property type="entry name" value="FGase"/>
    <property type="match status" value="1"/>
</dbReference>
<proteinExistence type="predicted"/>
<keyword evidence="1" id="KW-0378">Hydrolase</keyword>
<gene>
    <name evidence="1" type="ORF">FHS81_001803</name>
</gene>